<feature type="transmembrane region" description="Helical" evidence="1">
    <location>
        <begin position="66"/>
        <end position="85"/>
    </location>
</feature>
<feature type="transmembrane region" description="Helical" evidence="1">
    <location>
        <begin position="91"/>
        <end position="114"/>
    </location>
</feature>
<keyword evidence="3" id="KW-1185">Reference proteome</keyword>
<dbReference type="EMBL" id="JAGIOO010000001">
    <property type="protein sequence ID" value="MBP2471652.1"/>
    <property type="molecule type" value="Genomic_DNA"/>
</dbReference>
<comment type="caution">
    <text evidence="2">The sequence shown here is derived from an EMBL/GenBank/DDBJ whole genome shotgun (WGS) entry which is preliminary data.</text>
</comment>
<evidence type="ECO:0000256" key="1">
    <source>
        <dbReference type="SAM" id="Phobius"/>
    </source>
</evidence>
<keyword evidence="1" id="KW-0812">Transmembrane</keyword>
<dbReference type="Proteomes" id="UP001519363">
    <property type="component" value="Unassembled WGS sequence"/>
</dbReference>
<dbReference type="RefSeq" id="WP_086788020.1">
    <property type="nucleotide sequence ID" value="NZ_JAGIOO010000001.1"/>
</dbReference>
<sequence length="388" mass="41768">MASSGGAAVYLGAGLAWLRLGFRTRYEVRAHARAGRAHPDGATADVAAVWAGQLLAAPWWWRMTRAVAAGTPVVLTTATVVNLWTTFGSDFGTASSVLAALAVVWPPALAWSWWQARLARRLVALSSTRLPPVTRRQRLLRAVRVPVALLLAVVVAGVLVRHAADEQANTSCPDHAVLPSVAEDWVYRGGRRVLGCPTGPSQVLADGRGHLTGFEDGRTIVSTPTGLLSHLGPEYFAPWRASGLERGALGYPVDRIRRDGVEEFIAFEHGHLLRVDGGPVRTVVGAQYEPKDRAGQGCARVDRPCLVRYGVTPEGIRLHWAYGASDSFNVGWSRLGTAVDNHVETAGYDFLLPAPVPGAYQFDIQACAKHLLTPPTCTPFTTVVIRTP</sequence>
<keyword evidence="1" id="KW-1133">Transmembrane helix</keyword>
<protein>
    <submittedName>
        <fullName evidence="2">Uncharacterized protein</fullName>
    </submittedName>
</protein>
<reference evidence="2 3" key="1">
    <citation type="submission" date="2021-03" db="EMBL/GenBank/DDBJ databases">
        <title>Sequencing the genomes of 1000 actinobacteria strains.</title>
        <authorList>
            <person name="Klenk H.-P."/>
        </authorList>
    </citation>
    <scope>NUCLEOTIDE SEQUENCE [LARGE SCALE GENOMIC DNA]</scope>
    <source>
        <strain evidence="2 3">DSM 44580</strain>
    </source>
</reference>
<feature type="transmembrane region" description="Helical" evidence="1">
    <location>
        <begin position="6"/>
        <end position="22"/>
    </location>
</feature>
<accession>A0ABS5A4Z5</accession>
<organism evidence="2 3">
    <name type="scientific">Crossiella equi</name>
    <dbReference type="NCBI Taxonomy" id="130796"/>
    <lineage>
        <taxon>Bacteria</taxon>
        <taxon>Bacillati</taxon>
        <taxon>Actinomycetota</taxon>
        <taxon>Actinomycetes</taxon>
        <taxon>Pseudonocardiales</taxon>
        <taxon>Pseudonocardiaceae</taxon>
        <taxon>Crossiella</taxon>
    </lineage>
</organism>
<proteinExistence type="predicted"/>
<keyword evidence="1" id="KW-0472">Membrane</keyword>
<name>A0ABS5A4Z5_9PSEU</name>
<evidence type="ECO:0000313" key="3">
    <source>
        <dbReference type="Proteomes" id="UP001519363"/>
    </source>
</evidence>
<feature type="transmembrane region" description="Helical" evidence="1">
    <location>
        <begin position="145"/>
        <end position="164"/>
    </location>
</feature>
<evidence type="ECO:0000313" key="2">
    <source>
        <dbReference type="EMBL" id="MBP2471652.1"/>
    </source>
</evidence>
<gene>
    <name evidence="2" type="ORF">JOF53_000524</name>
</gene>